<dbReference type="PATRIC" id="fig|1195236.3.peg.3708"/>
<dbReference type="eggNOG" id="ENOG5032ZQ1">
    <property type="taxonomic scope" value="Bacteria"/>
</dbReference>
<comment type="caution">
    <text evidence="1">The sequence shown here is derived from an EMBL/GenBank/DDBJ whole genome shotgun (WGS) entry which is preliminary data.</text>
</comment>
<accession>S0FQM7</accession>
<evidence type="ECO:0000313" key="1">
    <source>
        <dbReference type="EMBL" id="EMS70778.1"/>
    </source>
</evidence>
<dbReference type="AlphaFoldDB" id="S0FQM7"/>
<proteinExistence type="predicted"/>
<dbReference type="Proteomes" id="UP000014155">
    <property type="component" value="Unassembled WGS sequence"/>
</dbReference>
<evidence type="ECO:0000313" key="2">
    <source>
        <dbReference type="Proteomes" id="UP000014155"/>
    </source>
</evidence>
<gene>
    <name evidence="1" type="ORF">CTER_3485</name>
</gene>
<dbReference type="EMBL" id="AORV01000046">
    <property type="protein sequence ID" value="EMS70778.1"/>
    <property type="molecule type" value="Genomic_DNA"/>
</dbReference>
<protein>
    <submittedName>
        <fullName evidence="1">Uncharacterized protein</fullName>
    </submittedName>
</protein>
<organism evidence="1 2">
    <name type="scientific">Ruminiclostridium cellobioparum subsp. termitidis CT1112</name>
    <dbReference type="NCBI Taxonomy" id="1195236"/>
    <lineage>
        <taxon>Bacteria</taxon>
        <taxon>Bacillati</taxon>
        <taxon>Bacillota</taxon>
        <taxon>Clostridia</taxon>
        <taxon>Eubacteriales</taxon>
        <taxon>Oscillospiraceae</taxon>
        <taxon>Ruminiclostridium</taxon>
    </lineage>
</organism>
<name>S0FQM7_RUMCE</name>
<dbReference type="STRING" id="1195236.CTER_3485"/>
<reference evidence="1 2" key="1">
    <citation type="journal article" date="2013" name="Genome Announc.">
        <title>Draft Genome Sequence of the Cellulolytic, Mesophilic, Anaerobic Bacterium Clostridium termitidis Strain CT1112 (DSM 5398).</title>
        <authorList>
            <person name="Lal S."/>
            <person name="Ramachandran U."/>
            <person name="Zhang X."/>
            <person name="Munir R."/>
            <person name="Sparling R."/>
            <person name="Levin D.B."/>
        </authorList>
    </citation>
    <scope>NUCLEOTIDE SEQUENCE [LARGE SCALE GENOMIC DNA]</scope>
    <source>
        <strain evidence="1 2">CT1112</strain>
    </source>
</reference>
<sequence>MNIKPNTNELTQTSNNIGIDVVILDENDSKQYIKKVINIFKPFKTTGHLSIGNETLSIPLEGNEFSYSKHLESEPAYIFFDQESRDRNSVVVIKDVKLIGNLMENSYGMEYFVSNKKADFLIAVNWYVIEVAGSAIESLTKLNS</sequence>
<dbReference type="RefSeq" id="WP_004627567.1">
    <property type="nucleotide sequence ID" value="NZ_AORV01000046.1"/>
</dbReference>
<keyword evidence="2" id="KW-1185">Reference proteome</keyword>